<organism evidence="2 3">
    <name type="scientific">Zalerion maritima</name>
    <dbReference type="NCBI Taxonomy" id="339359"/>
    <lineage>
        <taxon>Eukaryota</taxon>
        <taxon>Fungi</taxon>
        <taxon>Dikarya</taxon>
        <taxon>Ascomycota</taxon>
        <taxon>Pezizomycotina</taxon>
        <taxon>Sordariomycetes</taxon>
        <taxon>Lulworthiomycetidae</taxon>
        <taxon>Lulworthiales</taxon>
        <taxon>Lulworthiaceae</taxon>
        <taxon>Zalerion</taxon>
    </lineage>
</organism>
<feature type="region of interest" description="Disordered" evidence="1">
    <location>
        <begin position="923"/>
        <end position="960"/>
    </location>
</feature>
<feature type="compositionally biased region" description="Basic residues" evidence="1">
    <location>
        <begin position="637"/>
        <end position="647"/>
    </location>
</feature>
<feature type="compositionally biased region" description="Low complexity" evidence="1">
    <location>
        <begin position="804"/>
        <end position="835"/>
    </location>
</feature>
<feature type="compositionally biased region" description="Polar residues" evidence="1">
    <location>
        <begin position="1039"/>
        <end position="1051"/>
    </location>
</feature>
<feature type="compositionally biased region" description="Polar residues" evidence="1">
    <location>
        <begin position="1"/>
        <end position="15"/>
    </location>
</feature>
<gene>
    <name evidence="2" type="ORF">MKZ38_000609</name>
</gene>
<feature type="region of interest" description="Disordered" evidence="1">
    <location>
        <begin position="420"/>
        <end position="454"/>
    </location>
</feature>
<feature type="region of interest" description="Disordered" evidence="1">
    <location>
        <begin position="176"/>
        <end position="201"/>
    </location>
</feature>
<feature type="compositionally biased region" description="Low complexity" evidence="1">
    <location>
        <begin position="493"/>
        <end position="502"/>
    </location>
</feature>
<feature type="compositionally biased region" description="Polar residues" evidence="1">
    <location>
        <begin position="668"/>
        <end position="678"/>
    </location>
</feature>
<reference evidence="2" key="1">
    <citation type="submission" date="2022-07" db="EMBL/GenBank/DDBJ databases">
        <title>Draft genome sequence of Zalerion maritima ATCC 34329, a (micro)plastics degrading marine fungus.</title>
        <authorList>
            <person name="Paco A."/>
            <person name="Goncalves M.F.M."/>
            <person name="Rocha-Santos T.A.P."/>
            <person name="Alves A."/>
        </authorList>
    </citation>
    <scope>NUCLEOTIDE SEQUENCE</scope>
    <source>
        <strain evidence="2">ATCC 34329</strain>
    </source>
</reference>
<feature type="region of interest" description="Disordered" evidence="1">
    <location>
        <begin position="1"/>
        <end position="134"/>
    </location>
</feature>
<keyword evidence="3" id="KW-1185">Reference proteome</keyword>
<evidence type="ECO:0000313" key="3">
    <source>
        <dbReference type="Proteomes" id="UP001201980"/>
    </source>
</evidence>
<dbReference type="AlphaFoldDB" id="A0AAD5RRC8"/>
<feature type="compositionally biased region" description="Polar residues" evidence="1">
    <location>
        <begin position="1139"/>
        <end position="1148"/>
    </location>
</feature>
<evidence type="ECO:0000313" key="2">
    <source>
        <dbReference type="EMBL" id="KAJ2902420.1"/>
    </source>
</evidence>
<feature type="compositionally biased region" description="Basic and acidic residues" evidence="1">
    <location>
        <begin position="605"/>
        <end position="624"/>
    </location>
</feature>
<dbReference type="Proteomes" id="UP001201980">
    <property type="component" value="Unassembled WGS sequence"/>
</dbReference>
<comment type="caution">
    <text evidence="2">The sequence shown here is derived from an EMBL/GenBank/DDBJ whole genome shotgun (WGS) entry which is preliminary data.</text>
</comment>
<feature type="region of interest" description="Disordered" evidence="1">
    <location>
        <begin position="315"/>
        <end position="362"/>
    </location>
</feature>
<dbReference type="EMBL" id="JAKWBI020000113">
    <property type="protein sequence ID" value="KAJ2902420.1"/>
    <property type="molecule type" value="Genomic_DNA"/>
</dbReference>
<feature type="region of interest" description="Disordered" evidence="1">
    <location>
        <begin position="1039"/>
        <end position="1125"/>
    </location>
</feature>
<feature type="compositionally biased region" description="Low complexity" evidence="1">
    <location>
        <begin position="33"/>
        <end position="78"/>
    </location>
</feature>
<protein>
    <submittedName>
        <fullName evidence="2">Uncharacterized protein</fullName>
    </submittedName>
</protein>
<feature type="compositionally biased region" description="Basic and acidic residues" evidence="1">
    <location>
        <begin position="782"/>
        <end position="803"/>
    </location>
</feature>
<feature type="compositionally biased region" description="Polar residues" evidence="1">
    <location>
        <begin position="426"/>
        <end position="435"/>
    </location>
</feature>
<feature type="compositionally biased region" description="Basic and acidic residues" evidence="1">
    <location>
        <begin position="648"/>
        <end position="662"/>
    </location>
</feature>
<accession>A0AAD5RRC8</accession>
<proteinExistence type="predicted"/>
<feature type="region of interest" description="Disordered" evidence="1">
    <location>
        <begin position="577"/>
        <end position="864"/>
    </location>
</feature>
<feature type="compositionally biased region" description="Basic and acidic residues" evidence="1">
    <location>
        <begin position="444"/>
        <end position="453"/>
    </location>
</feature>
<feature type="region of interest" description="Disordered" evidence="1">
    <location>
        <begin position="1138"/>
        <end position="1159"/>
    </location>
</feature>
<evidence type="ECO:0000256" key="1">
    <source>
        <dbReference type="SAM" id="MobiDB-lite"/>
    </source>
</evidence>
<name>A0AAD5RRC8_9PEZI</name>
<sequence>MDGNWPLNSSGTQTAAGAVSEVPGSGFGPAKGPITAATVTPRAAAPSGPSSRGRGTSASTASASSGTARRRATSTSASHPLQEQQQPHQRPSTGFSAYHEDHLQPGDRPGSGSRYPLSRTQSSPHILNDISRHPEIQRMRIARMAAEERERESVRELAKFFRSQSPPNSNIMARAEEFDSTSSSGSSIKGGQGRAPHQFFPLLHPGKWGRLKSIKRKKRRTSGQAGRKRLQLTQIKLPDSAVAGTTIGGHRHIAISIPLEYCHLGPTSRSQYPVYANAGFHSSLDRQSTKSIGTVKSSRTAPGDRAVFAVLKPVAEDRESVSSSATRSQIHRFDSLDGTDTTPLRPPPQQETYRPAPVTDGGSVGPPMATGHARARSLPLLNEGVDFVSHDNSTRVAATTTAEPEEDALIHRPEVWIPKTRPGNFQRHSTQSESLASKVYIPRSGDRQPKEQDELATVYVPTRNSSFKRKSGSIAEALAILSGTWTAHAPESQNQNQYQQAQDGSRPGSGNQTTPRMSMQSIAASIASKLSESEPNVGTARVARLRPATILLDAPNAATSMTSPPATPLLVDFPSPPGTQDMFVNIEPTNQPYNISTIPQPPPPRIEEPPAESRQKDGEREAKIDASAGEATDSSRRRDRRAKVRERKQRDIEILRAQKRNEAGGGDATSTNPNTPRAHSQPPPESPVLKQVGVASPWRGPRRTKSDLSLTPLMVIADVTPISPPRTKKSSPQLGRKRSVAGTTTSSGPTPPESPPPLPSGERLRLVRPSASLPLDRTSLSRRREWREMQTQGHRDICHKSDPSGHNTTNSNSVSTSTSTFISQQQRQQYSPETQSIRELRPKTSGGPLRPHRRGRFSELADSHGSITTLSRSELLFRYESLRDRHMKDTERRLRRLEKNGDVWLKSIAPLLENLNKTLSGLEARRSSGGGRSAAAGGESGDNIGSESSDDELTGGVRKSVKEWRQRRRDIYHSRRESGESRLRARTSHGIMSTATGTTDTTGVGGSIHHHPQLQQQPQQFVEEPALFDHSPHILSVASHTSMRPTSSRSRVVSAEVDAIERKSSIDPSSKRSRSNTATPTPARATSGGSVVAPGNASQRQPSLAASRETEDGNVSNTSGMETLEPLMRELQGAARLSLESNGESNTPLVEESAVFSDS</sequence>
<feature type="compositionally biased region" description="Polar residues" evidence="1">
    <location>
        <begin position="79"/>
        <end position="95"/>
    </location>
</feature>
<feature type="region of interest" description="Disordered" evidence="1">
    <location>
        <begin position="491"/>
        <end position="516"/>
    </location>
</feature>
<feature type="compositionally biased region" description="Pro residues" evidence="1">
    <location>
        <begin position="749"/>
        <end position="759"/>
    </location>
</feature>